<dbReference type="Proteomes" id="UP001408594">
    <property type="component" value="Unassembled WGS sequence"/>
</dbReference>
<organism evidence="1 2">
    <name type="scientific">Microbulbifer aestuariivivens</name>
    <dbReference type="NCBI Taxonomy" id="1908308"/>
    <lineage>
        <taxon>Bacteria</taxon>
        <taxon>Pseudomonadati</taxon>
        <taxon>Pseudomonadota</taxon>
        <taxon>Gammaproteobacteria</taxon>
        <taxon>Cellvibrionales</taxon>
        <taxon>Microbulbiferaceae</taxon>
        <taxon>Microbulbifer</taxon>
    </lineage>
</organism>
<comment type="caution">
    <text evidence="1">The sequence shown here is derived from an EMBL/GenBank/DDBJ whole genome shotgun (WGS) entry which is preliminary data.</text>
</comment>
<reference evidence="1 2" key="1">
    <citation type="submission" date="2024-02" db="EMBL/GenBank/DDBJ databases">
        <title>Microbulbifer aestuariivivens NBRC 112533.</title>
        <authorList>
            <person name="Ichikawa N."/>
            <person name="Katano-Makiyama Y."/>
            <person name="Hidaka K."/>
        </authorList>
    </citation>
    <scope>NUCLEOTIDE SEQUENCE [LARGE SCALE GENOMIC DNA]</scope>
    <source>
        <strain evidence="1 2">NBRC 112533</strain>
    </source>
</reference>
<protein>
    <submittedName>
        <fullName evidence="1">Uncharacterized protein</fullName>
    </submittedName>
</protein>
<evidence type="ECO:0000313" key="1">
    <source>
        <dbReference type="EMBL" id="GAA5525483.1"/>
    </source>
</evidence>
<proteinExistence type="predicted"/>
<sequence length="206" mass="23006">MPDPAEKLTVDFFSPADCLVDIFSRALSYSQNIHVKAAGLGSLTFSGSSRRFLADTQDLADFLRQPPQRVQVSVLSSKTDLLAENPAARDAEELLWQAAFYGSNGRLLQGCHWSDVVQLKRWPNLTRLPTTSNAFRILAIFYQHPTSVYLASRLLKIPAAEVYQVYSAAHAAGLTRAVNREISEPQLKPHRQRALLSSLLERLSIR</sequence>
<gene>
    <name evidence="1" type="ORF">Maes01_02053</name>
</gene>
<evidence type="ECO:0000313" key="2">
    <source>
        <dbReference type="Proteomes" id="UP001408594"/>
    </source>
</evidence>
<name>A0ABP9WQK1_9GAMM</name>
<keyword evidence="2" id="KW-1185">Reference proteome</keyword>
<dbReference type="EMBL" id="BAABRT010000016">
    <property type="protein sequence ID" value="GAA5525483.1"/>
    <property type="molecule type" value="Genomic_DNA"/>
</dbReference>
<accession>A0ABP9WQK1</accession>